<dbReference type="Pfam" id="PF19288">
    <property type="entry name" value="CofH_C"/>
    <property type="match status" value="1"/>
</dbReference>
<comment type="similarity">
    <text evidence="6">Belongs to the radical SAM superfamily. MqnE family.</text>
</comment>
<keyword evidence="5 6" id="KW-0411">Iron-sulfur</keyword>
<dbReference type="PANTHER" id="PTHR43076:SF7">
    <property type="entry name" value="AMINODEOXYFUTALOSINE SYNTHASE"/>
    <property type="match status" value="1"/>
</dbReference>
<dbReference type="UniPathway" id="UPA00079"/>
<dbReference type="SFLD" id="SFLDG01064">
    <property type="entry name" value="F420__menaquinone_cofactor_bio"/>
    <property type="match status" value="1"/>
</dbReference>
<dbReference type="InterPro" id="IPR020050">
    <property type="entry name" value="FO_synthase_su2"/>
</dbReference>
<dbReference type="EC" id="2.5.1.120" evidence="6"/>
<evidence type="ECO:0000256" key="6">
    <source>
        <dbReference type="HAMAP-Rule" id="MF_00993"/>
    </source>
</evidence>
<evidence type="ECO:0000313" key="11">
    <source>
        <dbReference type="Proteomes" id="UP000199163"/>
    </source>
</evidence>
<dbReference type="InterPro" id="IPR022432">
    <property type="entry name" value="MqnE"/>
</dbReference>
<evidence type="ECO:0000256" key="1">
    <source>
        <dbReference type="ARBA" id="ARBA00022485"/>
    </source>
</evidence>
<dbReference type="InterPro" id="IPR007197">
    <property type="entry name" value="rSAM"/>
</dbReference>
<comment type="pathway">
    <text evidence="6">Quinol/quinone metabolism; menaquinone biosynthesis.</text>
</comment>
<evidence type="ECO:0000256" key="7">
    <source>
        <dbReference type="PIRSR" id="PIRSR004762-1"/>
    </source>
</evidence>
<name>A0A1G8F3S8_9BACI</name>
<comment type="function">
    <text evidence="6">Radical SAM enzyme that catalyzes the addition of the adenosyl radical to the double bond of 3-[(1-carboxyvinyl)oxy]benzoate, leading to aminodeoxyfutalosine (AFL), a key intermediate in the formation of menaquinone (MK, vitamin K2) from chorismate.</text>
</comment>
<evidence type="ECO:0000256" key="3">
    <source>
        <dbReference type="ARBA" id="ARBA00022723"/>
    </source>
</evidence>
<comment type="cofactor">
    <cofactor evidence="6 7">
        <name>[4Fe-4S] cluster</name>
        <dbReference type="ChEBI" id="CHEBI:49883"/>
    </cofactor>
    <text evidence="6 7">Binds 1 [4Fe-4S] cluster. The cluster is coordinated with 3 cysteines and an exchangeable S-adenosyl-L-methionine.</text>
</comment>
<keyword evidence="11" id="KW-1185">Reference proteome</keyword>
<dbReference type="STRING" id="568899.SAMN05192534_11127"/>
<proteinExistence type="inferred from homology"/>
<feature type="binding site" evidence="8">
    <location>
        <position position="183"/>
    </location>
    <ligand>
        <name>S-adenosyl-L-methionine</name>
        <dbReference type="ChEBI" id="CHEBI:59789"/>
    </ligand>
</feature>
<dbReference type="GO" id="GO:0005506">
    <property type="term" value="F:iron ion binding"/>
    <property type="evidence" value="ECO:0007669"/>
    <property type="project" value="UniProtKB-UniRule"/>
</dbReference>
<dbReference type="PIRSF" id="PIRSF004762">
    <property type="entry name" value="CHP00423"/>
    <property type="match status" value="1"/>
</dbReference>
<feature type="binding site" evidence="8">
    <location>
        <position position="77"/>
    </location>
    <ligand>
        <name>S-adenosyl-L-methionine</name>
        <dbReference type="ChEBI" id="CHEBI:59789"/>
    </ligand>
</feature>
<dbReference type="CDD" id="cd01335">
    <property type="entry name" value="Radical_SAM"/>
    <property type="match status" value="1"/>
</dbReference>
<dbReference type="SFLD" id="SFLDG01082">
    <property type="entry name" value="B12-binding_domain_containing"/>
    <property type="match status" value="1"/>
</dbReference>
<dbReference type="AlphaFoldDB" id="A0A1G8F3S8"/>
<feature type="binding site" evidence="6 7">
    <location>
        <position position="75"/>
    </location>
    <ligand>
        <name>[4Fe-4S] cluster</name>
        <dbReference type="ChEBI" id="CHEBI:49883"/>
        <note>4Fe-4S-S-AdoMet</note>
    </ligand>
</feature>
<dbReference type="SFLD" id="SFLDF00342">
    <property type="entry name" value="cyclic_dehypoxanthine_futalosi"/>
    <property type="match status" value="1"/>
</dbReference>
<keyword evidence="6" id="KW-0474">Menaquinone biosynthesis</keyword>
<evidence type="ECO:0000256" key="8">
    <source>
        <dbReference type="PIRSR" id="PIRSR004762-2"/>
    </source>
</evidence>
<keyword evidence="4 6" id="KW-0408">Iron</keyword>
<dbReference type="PROSITE" id="PS51918">
    <property type="entry name" value="RADICAL_SAM"/>
    <property type="match status" value="1"/>
</dbReference>
<comment type="catalytic activity">
    <reaction evidence="6">
        <text>3-[(1-carboxyvinyl)-oxy]benzoate + S-adenosyl-L-methionine + H2O = 6-amino-6-deoxyfutalosine + hydrogencarbonate + L-methionine + H(+)</text>
        <dbReference type="Rhea" id="RHEA:33075"/>
        <dbReference type="ChEBI" id="CHEBI:15377"/>
        <dbReference type="ChEBI" id="CHEBI:15378"/>
        <dbReference type="ChEBI" id="CHEBI:17544"/>
        <dbReference type="ChEBI" id="CHEBI:57844"/>
        <dbReference type="ChEBI" id="CHEBI:59789"/>
        <dbReference type="ChEBI" id="CHEBI:64286"/>
        <dbReference type="ChEBI" id="CHEBI:76981"/>
        <dbReference type="EC" id="2.5.1.120"/>
    </reaction>
</comment>
<dbReference type="InterPro" id="IPR034405">
    <property type="entry name" value="F420"/>
</dbReference>
<dbReference type="GO" id="GO:0044689">
    <property type="term" value="F:7,8-didemethyl-8-hydroxy-5-deazariboflavin synthase activity"/>
    <property type="evidence" value="ECO:0007669"/>
    <property type="project" value="TreeGrafter"/>
</dbReference>
<dbReference type="InterPro" id="IPR058240">
    <property type="entry name" value="rSAM_sf"/>
</dbReference>
<dbReference type="NCBIfam" id="TIGR00423">
    <property type="entry name" value="CofH family radical SAM protein"/>
    <property type="match status" value="1"/>
</dbReference>
<dbReference type="GO" id="GO:0102573">
    <property type="term" value="F:aminodeoxyfutalosine synthase activity"/>
    <property type="evidence" value="ECO:0007669"/>
    <property type="project" value="UniProtKB-EC"/>
</dbReference>
<keyword evidence="2 6" id="KW-0949">S-adenosyl-L-methionine</keyword>
<keyword evidence="6" id="KW-0808">Transferase</keyword>
<gene>
    <name evidence="6" type="primary">mqnE</name>
    <name evidence="10" type="ORF">SAMN05192534_11127</name>
</gene>
<dbReference type="HAMAP" id="MF_00993">
    <property type="entry name" value="MqnE"/>
    <property type="match status" value="1"/>
</dbReference>
<reference evidence="10 11" key="1">
    <citation type="submission" date="2016-10" db="EMBL/GenBank/DDBJ databases">
        <authorList>
            <person name="de Groot N.N."/>
        </authorList>
    </citation>
    <scope>NUCLEOTIDE SEQUENCE [LARGE SCALE GENOMIC DNA]</scope>
    <source>
        <strain evidence="10 11">DSM 21632</strain>
    </source>
</reference>
<dbReference type="NCBIfam" id="TIGR03700">
    <property type="entry name" value="mena_SCO4494"/>
    <property type="match status" value="1"/>
</dbReference>
<evidence type="ECO:0000259" key="9">
    <source>
        <dbReference type="PROSITE" id="PS51918"/>
    </source>
</evidence>
<evidence type="ECO:0000256" key="2">
    <source>
        <dbReference type="ARBA" id="ARBA00022691"/>
    </source>
</evidence>
<dbReference type="SFLD" id="SFLDS00029">
    <property type="entry name" value="Radical_SAM"/>
    <property type="match status" value="1"/>
</dbReference>
<keyword evidence="1 6" id="KW-0004">4Fe-4S</keyword>
<dbReference type="Gene3D" id="3.20.20.70">
    <property type="entry name" value="Aldolase class I"/>
    <property type="match status" value="1"/>
</dbReference>
<feature type="domain" description="Radical SAM core" evidence="9">
    <location>
        <begin position="57"/>
        <end position="287"/>
    </location>
</feature>
<dbReference type="Proteomes" id="UP000199163">
    <property type="component" value="Unassembled WGS sequence"/>
</dbReference>
<evidence type="ECO:0000256" key="5">
    <source>
        <dbReference type="ARBA" id="ARBA00023014"/>
    </source>
</evidence>
<evidence type="ECO:0000313" key="10">
    <source>
        <dbReference type="EMBL" id="SDH76800.1"/>
    </source>
</evidence>
<dbReference type="Pfam" id="PF04055">
    <property type="entry name" value="Radical_SAM"/>
    <property type="match status" value="1"/>
</dbReference>
<dbReference type="PANTHER" id="PTHR43076">
    <property type="entry name" value="FO SYNTHASE (COFH)"/>
    <property type="match status" value="1"/>
</dbReference>
<organism evidence="10 11">
    <name type="scientific">Alteribacillus persepolensis</name>
    <dbReference type="NCBI Taxonomy" id="568899"/>
    <lineage>
        <taxon>Bacteria</taxon>
        <taxon>Bacillati</taxon>
        <taxon>Bacillota</taxon>
        <taxon>Bacilli</taxon>
        <taxon>Bacillales</taxon>
        <taxon>Bacillaceae</taxon>
        <taxon>Alteribacillus</taxon>
    </lineage>
</organism>
<keyword evidence="3 6" id="KW-0479">Metal-binding</keyword>
<feature type="binding site" evidence="6 7">
    <location>
        <position position="78"/>
    </location>
    <ligand>
        <name>[4Fe-4S] cluster</name>
        <dbReference type="ChEBI" id="CHEBI:49883"/>
        <note>4Fe-4S-S-AdoMet</note>
    </ligand>
</feature>
<dbReference type="GO" id="GO:0009234">
    <property type="term" value="P:menaquinone biosynthetic process"/>
    <property type="evidence" value="ECO:0007669"/>
    <property type="project" value="UniProtKB-UniRule"/>
</dbReference>
<feature type="binding site" evidence="6 7">
    <location>
        <position position="71"/>
    </location>
    <ligand>
        <name>[4Fe-4S] cluster</name>
        <dbReference type="ChEBI" id="CHEBI:49883"/>
        <note>4Fe-4S-S-AdoMet</note>
    </ligand>
</feature>
<dbReference type="InterPro" id="IPR045567">
    <property type="entry name" value="CofH/MnqC-like_C"/>
</dbReference>
<dbReference type="SFLD" id="SFLDG01389">
    <property type="entry name" value="menaquinone_synthsis_involved"/>
    <property type="match status" value="1"/>
</dbReference>
<dbReference type="InterPro" id="IPR013785">
    <property type="entry name" value="Aldolase_TIM"/>
</dbReference>
<dbReference type="GO" id="GO:0051539">
    <property type="term" value="F:4 iron, 4 sulfur cluster binding"/>
    <property type="evidence" value="ECO:0007669"/>
    <property type="project" value="UniProtKB-KW"/>
</dbReference>
<protein>
    <recommendedName>
        <fullName evidence="6">Aminodeoxyfutalosine synthase</fullName>
        <shortName evidence="6">AFL synthase</shortName>
        <shortName evidence="6">Aminofutalosine synthase</shortName>
        <ecNumber evidence="6">2.5.1.120</ecNumber>
    </recommendedName>
    <alternativeName>
        <fullName evidence="6">Menaquinone biosynthetic enzyme MqnE</fullName>
    </alternativeName>
</protein>
<dbReference type="SFLD" id="SFLDF00343">
    <property type="entry name" value="aminofutalosine_synthase_(mqnE"/>
    <property type="match status" value="1"/>
</dbReference>
<accession>A0A1G8F3S8</accession>
<dbReference type="EMBL" id="FNDK01000011">
    <property type="protein sequence ID" value="SDH76800.1"/>
    <property type="molecule type" value="Genomic_DNA"/>
</dbReference>
<sequence length="366" mass="41522">MLIQTDTTSRLNSIKEKVENNERLSMEDGLFLYNSDDLLTIGELANQANLRKNGKKTYFVENMSLYFTNVCEATCAFCHFKRKPGQEGAYTKSPMEMVEFVNEHITPNVKEFHITGGHNTEVPFDYYVESIKTLKEHFPNVTIKAYTGAEIEFFSRQSGLSYKEVLSQLKDAGLSSLTGGGAEILSERYRKKMSVNKATTEQWLDVHRNAHSLGIPTHATMLYGSIETLEERLQHMVYLRELQDETNGFLVFIPLAVQPKKVDSKITKRTSAVEDLKTIAISRLMLDNFQHIKSYFITLGTQVAQLALNFGASDIHGTLVEERISHSAGALSPKGLTRDELVYLVKEANRIPVERDTLYNELKVYE</sequence>
<dbReference type="SUPFAM" id="SSF102114">
    <property type="entry name" value="Radical SAM enzymes"/>
    <property type="match status" value="1"/>
</dbReference>
<evidence type="ECO:0000256" key="4">
    <source>
        <dbReference type="ARBA" id="ARBA00023004"/>
    </source>
</evidence>